<protein>
    <recommendedName>
        <fullName evidence="4">Secreted protein</fullName>
    </recommendedName>
</protein>
<dbReference type="Proteomes" id="UP000596276">
    <property type="component" value="Chromosome 8"/>
</dbReference>
<gene>
    <name evidence="2" type="ORF">F9C07_1934092</name>
</gene>
<proteinExistence type="predicted"/>
<dbReference type="EMBL" id="CP044616">
    <property type="protein sequence ID" value="QRD92674.1"/>
    <property type="molecule type" value="Genomic_DNA"/>
</dbReference>
<dbReference type="AlphaFoldDB" id="A0A7U2MZF1"/>
<accession>A0A7U2MZF1</accession>
<evidence type="ECO:0000313" key="3">
    <source>
        <dbReference type="Proteomes" id="UP000596276"/>
    </source>
</evidence>
<sequence length="153" mass="17079">MVSVAIVSVVLFAALCIVAHSLKTSCAIIDHRNFYVKPEVLLRCPESGRFGPPPEPLRRNHGLIYCHERRIATPDSTYHWEEVAGPKYPQTRSQTGGMHRVSLLCLTSPANAIAKVIISPTQVLLISKENARDSVVIDAWLARAECRRHVVMR</sequence>
<keyword evidence="3" id="KW-1185">Reference proteome</keyword>
<organism evidence="2 3">
    <name type="scientific">Aspergillus flavus (strain ATCC 200026 / FGSC A1120 / IAM 13836 / NRRL 3357 / JCM 12722 / SRRC 167)</name>
    <dbReference type="NCBI Taxonomy" id="332952"/>
    <lineage>
        <taxon>Eukaryota</taxon>
        <taxon>Fungi</taxon>
        <taxon>Dikarya</taxon>
        <taxon>Ascomycota</taxon>
        <taxon>Pezizomycotina</taxon>
        <taxon>Eurotiomycetes</taxon>
        <taxon>Eurotiomycetidae</taxon>
        <taxon>Eurotiales</taxon>
        <taxon>Aspergillaceae</taxon>
        <taxon>Aspergillus</taxon>
        <taxon>Aspergillus subgen. Circumdati</taxon>
    </lineage>
</organism>
<evidence type="ECO:0008006" key="4">
    <source>
        <dbReference type="Google" id="ProtNLM"/>
    </source>
</evidence>
<evidence type="ECO:0000256" key="1">
    <source>
        <dbReference type="SAM" id="SignalP"/>
    </source>
</evidence>
<reference evidence="3" key="1">
    <citation type="journal article" date="2021" name="G3 (Bethesda)">
        <title>Chromosome assembled and annotated genome sequence of Aspergillus flavus NRRL 3357.</title>
        <authorList>
            <person name="Skerker J.M."/>
            <person name="Pianalto K.M."/>
            <person name="Mondo S.J."/>
            <person name="Yang K."/>
            <person name="Arkin A.P."/>
            <person name="Keller N.P."/>
            <person name="Grigoriev I.V."/>
            <person name="Louise Glass N.L."/>
        </authorList>
    </citation>
    <scope>NUCLEOTIDE SEQUENCE [LARGE SCALE GENOMIC DNA]</scope>
    <source>
        <strain evidence="3">ATCC 200026 / FGSC A1120 / IAM 13836 / NRRL 3357 / JCM 12722 / SRRC 167</strain>
    </source>
</reference>
<keyword evidence="1" id="KW-0732">Signal</keyword>
<evidence type="ECO:0000313" key="2">
    <source>
        <dbReference type="EMBL" id="QRD92674.1"/>
    </source>
</evidence>
<dbReference type="VEuPathDB" id="FungiDB:F9C07_1934092"/>
<dbReference type="VEuPathDB" id="FungiDB:AFLA_014065"/>
<feature type="signal peptide" evidence="1">
    <location>
        <begin position="1"/>
        <end position="21"/>
    </location>
</feature>
<feature type="chain" id="PRO_5031024663" description="Secreted protein" evidence="1">
    <location>
        <begin position="22"/>
        <end position="153"/>
    </location>
</feature>
<name>A0A7U2MZF1_ASPFN</name>